<gene>
    <name evidence="5" type="ORF">CCY01nite_18380</name>
</gene>
<dbReference type="Gene3D" id="1.10.443.10">
    <property type="entry name" value="Intergrase catalytic core"/>
    <property type="match status" value="1"/>
</dbReference>
<comment type="caution">
    <text evidence="5">The sequence shown here is derived from an EMBL/GenBank/DDBJ whole genome shotgun (WGS) entry which is preliminary data.</text>
</comment>
<evidence type="ECO:0000313" key="5">
    <source>
        <dbReference type="EMBL" id="GEP95578.1"/>
    </source>
</evidence>
<dbReference type="PANTHER" id="PTHR30349">
    <property type="entry name" value="PHAGE INTEGRASE-RELATED"/>
    <property type="match status" value="1"/>
</dbReference>
<dbReference type="EMBL" id="BKAU01000001">
    <property type="protein sequence ID" value="GEP95578.1"/>
    <property type="molecule type" value="Genomic_DNA"/>
</dbReference>
<dbReference type="InterPro" id="IPR050090">
    <property type="entry name" value="Tyrosine_recombinase_XerCD"/>
</dbReference>
<dbReference type="InterPro" id="IPR011010">
    <property type="entry name" value="DNA_brk_join_enz"/>
</dbReference>
<keyword evidence="6" id="KW-1185">Reference proteome</keyword>
<organism evidence="5 6">
    <name type="scientific">Chitinophaga cymbidii</name>
    <dbReference type="NCBI Taxonomy" id="1096750"/>
    <lineage>
        <taxon>Bacteria</taxon>
        <taxon>Pseudomonadati</taxon>
        <taxon>Bacteroidota</taxon>
        <taxon>Chitinophagia</taxon>
        <taxon>Chitinophagales</taxon>
        <taxon>Chitinophagaceae</taxon>
        <taxon>Chitinophaga</taxon>
    </lineage>
</organism>
<dbReference type="OrthoDB" id="9806835at2"/>
<dbReference type="GO" id="GO:0006310">
    <property type="term" value="P:DNA recombination"/>
    <property type="evidence" value="ECO:0007669"/>
    <property type="project" value="UniProtKB-KW"/>
</dbReference>
<dbReference type="Proteomes" id="UP000321436">
    <property type="component" value="Unassembled WGS sequence"/>
</dbReference>
<dbReference type="Gene3D" id="1.10.150.130">
    <property type="match status" value="1"/>
</dbReference>
<dbReference type="AlphaFoldDB" id="A0A512RIQ8"/>
<keyword evidence="2" id="KW-0238">DNA-binding</keyword>
<dbReference type="InterPro" id="IPR002104">
    <property type="entry name" value="Integrase_catalytic"/>
</dbReference>
<evidence type="ECO:0000259" key="4">
    <source>
        <dbReference type="PROSITE" id="PS51898"/>
    </source>
</evidence>
<evidence type="ECO:0000256" key="1">
    <source>
        <dbReference type="ARBA" id="ARBA00008857"/>
    </source>
</evidence>
<keyword evidence="3" id="KW-0233">DNA recombination</keyword>
<evidence type="ECO:0000313" key="6">
    <source>
        <dbReference type="Proteomes" id="UP000321436"/>
    </source>
</evidence>
<sequence>MLKQGYSDPELYRYGGDTDKEWYVGFRFTCPVRMKRKPVQVRLGINFFKTARERDIEGKMVKKVVSKALENGWNPFDCNIETYLSSIKPEEPTPPAAIILKTPDGIPIPTPDTPLAEALDLSYQIKKKDLKRKTKFNYETGLRYAVPAAKALSVDTLPLCKLKRLHVRMILEQIGKDRQEEYDKEKKGKTWTPNAFNRYKSYLSAFFDTLVGLDAIEFNPCDKIDDKPPIAFGIHRHATDEETELIKNHLAKAHPELGNLLRVEYVTGMRPDEILQVQYDMVDWLNSIIKLSYEVGKTKVFRLVPVPTFLLDWIRERQGDQPGTNYLFGRKLQSGPRSLTTNNLSRLWYKYVKVQLGLDVSLYSFKGAGGDAKRDAGVDLPAVSIGWGHTSVNTSKIYLEKEGERMRKQIIANSPDF</sequence>
<dbReference type="GO" id="GO:0003677">
    <property type="term" value="F:DNA binding"/>
    <property type="evidence" value="ECO:0007669"/>
    <property type="project" value="UniProtKB-KW"/>
</dbReference>
<accession>A0A512RIQ8</accession>
<dbReference type="PANTHER" id="PTHR30349:SF41">
    <property type="entry name" value="INTEGRASE_RECOMBINASE PROTEIN MJ0367-RELATED"/>
    <property type="match status" value="1"/>
</dbReference>
<comment type="similarity">
    <text evidence="1">Belongs to the 'phage' integrase family.</text>
</comment>
<dbReference type="PROSITE" id="PS51898">
    <property type="entry name" value="TYR_RECOMBINASE"/>
    <property type="match status" value="1"/>
</dbReference>
<dbReference type="RefSeq" id="WP_146859946.1">
    <property type="nucleotide sequence ID" value="NZ_BKAU01000001.1"/>
</dbReference>
<dbReference type="CDD" id="cd00397">
    <property type="entry name" value="DNA_BRE_C"/>
    <property type="match status" value="1"/>
</dbReference>
<dbReference type="InterPro" id="IPR010998">
    <property type="entry name" value="Integrase_recombinase_N"/>
</dbReference>
<dbReference type="Pfam" id="PF00589">
    <property type="entry name" value="Phage_integrase"/>
    <property type="match status" value="1"/>
</dbReference>
<evidence type="ECO:0000256" key="3">
    <source>
        <dbReference type="ARBA" id="ARBA00023172"/>
    </source>
</evidence>
<reference evidence="5 6" key="1">
    <citation type="submission" date="2019-07" db="EMBL/GenBank/DDBJ databases">
        <title>Whole genome shotgun sequence of Chitinophaga cymbidii NBRC 109752.</title>
        <authorList>
            <person name="Hosoyama A."/>
            <person name="Uohara A."/>
            <person name="Ohji S."/>
            <person name="Ichikawa N."/>
        </authorList>
    </citation>
    <scope>NUCLEOTIDE SEQUENCE [LARGE SCALE GENOMIC DNA]</scope>
    <source>
        <strain evidence="5 6">NBRC 109752</strain>
    </source>
</reference>
<dbReference type="SUPFAM" id="SSF56349">
    <property type="entry name" value="DNA breaking-rejoining enzymes"/>
    <property type="match status" value="1"/>
</dbReference>
<protein>
    <recommendedName>
        <fullName evidence="4">Tyr recombinase domain-containing protein</fullName>
    </recommendedName>
</protein>
<proteinExistence type="inferred from homology"/>
<evidence type="ECO:0000256" key="2">
    <source>
        <dbReference type="ARBA" id="ARBA00023125"/>
    </source>
</evidence>
<feature type="domain" description="Tyr recombinase" evidence="4">
    <location>
        <begin position="233"/>
        <end position="411"/>
    </location>
</feature>
<name>A0A512RIQ8_9BACT</name>
<dbReference type="GO" id="GO:0015074">
    <property type="term" value="P:DNA integration"/>
    <property type="evidence" value="ECO:0007669"/>
    <property type="project" value="InterPro"/>
</dbReference>
<dbReference type="InterPro" id="IPR013762">
    <property type="entry name" value="Integrase-like_cat_sf"/>
</dbReference>